<feature type="region of interest" description="Disordered" evidence="1">
    <location>
        <begin position="1"/>
        <end position="23"/>
    </location>
</feature>
<evidence type="ECO:0000256" key="1">
    <source>
        <dbReference type="SAM" id="MobiDB-lite"/>
    </source>
</evidence>
<proteinExistence type="predicted"/>
<reference evidence="2" key="1">
    <citation type="submission" date="2020-05" db="EMBL/GenBank/DDBJ databases">
        <authorList>
            <person name="Chiriac C."/>
            <person name="Salcher M."/>
            <person name="Ghai R."/>
            <person name="Kavagutti S V."/>
        </authorList>
    </citation>
    <scope>NUCLEOTIDE SEQUENCE</scope>
</reference>
<protein>
    <submittedName>
        <fullName evidence="2">Uncharacterized protein</fullName>
    </submittedName>
</protein>
<sequence length="190" mass="21587">MARHGEARRGMAWQGRAGQGRGRTWWRESTGADLELSEHKQQEKTMADLNFVDRLVKGDVIEQGDVLKIMRIDSAQLRDGSMPPDVQLAGMVEKELHRIGLYWTVKAHKGAVHILTDAEAYEHNCKRQRSGYRKYKRAVTGMGGVDVSLFSDEKRREFDIDSRKLSAQYMALKCAKLPPSEMLRASNIGR</sequence>
<organism evidence="2">
    <name type="scientific">uncultured Caudovirales phage</name>
    <dbReference type="NCBI Taxonomy" id="2100421"/>
    <lineage>
        <taxon>Viruses</taxon>
        <taxon>Duplodnaviria</taxon>
        <taxon>Heunggongvirae</taxon>
        <taxon>Uroviricota</taxon>
        <taxon>Caudoviricetes</taxon>
        <taxon>Peduoviridae</taxon>
        <taxon>Maltschvirus</taxon>
        <taxon>Maltschvirus maltsch</taxon>
    </lineage>
</organism>
<gene>
    <name evidence="2" type="ORF">UFOVP1622_22</name>
</gene>
<dbReference type="EMBL" id="LR797485">
    <property type="protein sequence ID" value="CAB4219704.1"/>
    <property type="molecule type" value="Genomic_DNA"/>
</dbReference>
<accession>A0A6J5SYF5</accession>
<name>A0A6J5SYF5_9CAUD</name>
<evidence type="ECO:0000313" key="2">
    <source>
        <dbReference type="EMBL" id="CAB4219704.1"/>
    </source>
</evidence>